<dbReference type="Proteomes" id="UP000701801">
    <property type="component" value="Unassembled WGS sequence"/>
</dbReference>
<dbReference type="GO" id="GO:0005737">
    <property type="term" value="C:cytoplasm"/>
    <property type="evidence" value="ECO:0007669"/>
    <property type="project" value="TreeGrafter"/>
</dbReference>
<evidence type="ECO:0000256" key="3">
    <source>
        <dbReference type="ARBA" id="ARBA00004735"/>
    </source>
</evidence>
<comment type="catalytic activity">
    <reaction evidence="12">
        <text>4 porphobilinogen + H2O = hydroxymethylbilane + 4 NH4(+)</text>
        <dbReference type="Rhea" id="RHEA:13185"/>
        <dbReference type="ChEBI" id="CHEBI:15377"/>
        <dbReference type="ChEBI" id="CHEBI:28938"/>
        <dbReference type="ChEBI" id="CHEBI:57845"/>
        <dbReference type="ChEBI" id="CHEBI:58126"/>
        <dbReference type="EC" id="2.5.1.61"/>
    </reaction>
</comment>
<evidence type="ECO:0000313" key="17">
    <source>
        <dbReference type="Proteomes" id="UP000701801"/>
    </source>
</evidence>
<dbReference type="EC" id="2.5.1.61" evidence="5"/>
<keyword evidence="17" id="KW-1185">Reference proteome</keyword>
<dbReference type="FunFam" id="3.30.160.40:FF:000002">
    <property type="entry name" value="Porphobilinogen deaminase"/>
    <property type="match status" value="1"/>
</dbReference>
<comment type="caution">
    <text evidence="16">The sequence shown here is derived from an EMBL/GenBank/DDBJ whole genome shotgun (WGS) entry which is preliminary data.</text>
</comment>
<evidence type="ECO:0000256" key="8">
    <source>
        <dbReference type="ARBA" id="ARBA00023133"/>
    </source>
</evidence>
<dbReference type="Gene3D" id="3.30.160.40">
    <property type="entry name" value="Porphobilinogen deaminase, C-terminal domain"/>
    <property type="match status" value="1"/>
</dbReference>
<dbReference type="InterPro" id="IPR036803">
    <property type="entry name" value="Porphobilinogen_deaminase_C_sf"/>
</dbReference>
<dbReference type="HAMAP" id="MF_00260">
    <property type="entry name" value="Porphobil_deam"/>
    <property type="match status" value="1"/>
</dbReference>
<gene>
    <name evidence="16" type="ORF">HYALB_00002351</name>
</gene>
<dbReference type="PROSITE" id="PS00533">
    <property type="entry name" value="PORPHOBILINOGEN_DEAM"/>
    <property type="match status" value="1"/>
</dbReference>
<accession>A0A9N9LL16</accession>
<keyword evidence="8" id="KW-0350">Heme biosynthesis</keyword>
<dbReference type="InterPro" id="IPR022418">
    <property type="entry name" value="Porphobilinogen_deaminase_C"/>
</dbReference>
<dbReference type="GO" id="GO:0006783">
    <property type="term" value="P:heme biosynthetic process"/>
    <property type="evidence" value="ECO:0007669"/>
    <property type="project" value="UniProtKB-KW"/>
</dbReference>
<comment type="similarity">
    <text evidence="4">Belongs to the HMBS family.</text>
</comment>
<dbReference type="AlphaFoldDB" id="A0A9N9LL16"/>
<dbReference type="NCBIfam" id="TIGR00212">
    <property type="entry name" value="hemC"/>
    <property type="match status" value="1"/>
</dbReference>
<evidence type="ECO:0000256" key="12">
    <source>
        <dbReference type="ARBA" id="ARBA00048169"/>
    </source>
</evidence>
<dbReference type="Pfam" id="PF03900">
    <property type="entry name" value="Porphobil_deamC"/>
    <property type="match status" value="1"/>
</dbReference>
<comment type="pathway">
    <text evidence="3">Porphyrin-containing compound metabolism; protoporphyrin-IX biosynthesis; coproporphyrinogen-III from 5-aminolevulinate: step 2/4.</text>
</comment>
<evidence type="ECO:0000256" key="11">
    <source>
        <dbReference type="ARBA" id="ARBA00033064"/>
    </source>
</evidence>
<comment type="cofactor">
    <cofactor evidence="1">
        <name>dipyrromethane</name>
        <dbReference type="ChEBI" id="CHEBI:60342"/>
    </cofactor>
</comment>
<dbReference type="SUPFAM" id="SSF53850">
    <property type="entry name" value="Periplasmic binding protein-like II"/>
    <property type="match status" value="1"/>
</dbReference>
<dbReference type="SUPFAM" id="SSF54782">
    <property type="entry name" value="Porphobilinogen deaminase (hydroxymethylbilane synthase), C-terminal domain"/>
    <property type="match status" value="1"/>
</dbReference>
<dbReference type="Pfam" id="PF01379">
    <property type="entry name" value="Porphobil_deam"/>
    <property type="match status" value="1"/>
</dbReference>
<feature type="domain" description="Porphobilinogen deaminase N-terminal" evidence="14">
    <location>
        <begin position="34"/>
        <end position="250"/>
    </location>
</feature>
<evidence type="ECO:0000256" key="5">
    <source>
        <dbReference type="ARBA" id="ARBA00012655"/>
    </source>
</evidence>
<dbReference type="PANTHER" id="PTHR11557">
    <property type="entry name" value="PORPHOBILINOGEN DEAMINASE"/>
    <property type="match status" value="1"/>
</dbReference>
<dbReference type="CDD" id="cd13645">
    <property type="entry name" value="PBP2_HuPBGD_like"/>
    <property type="match status" value="1"/>
</dbReference>
<feature type="region of interest" description="Disordered" evidence="13">
    <location>
        <begin position="1"/>
        <end position="28"/>
    </location>
</feature>
<dbReference type="InterPro" id="IPR000860">
    <property type="entry name" value="HemC"/>
</dbReference>
<evidence type="ECO:0000259" key="15">
    <source>
        <dbReference type="Pfam" id="PF03900"/>
    </source>
</evidence>
<dbReference type="EMBL" id="CAJVRM010000162">
    <property type="protein sequence ID" value="CAG8976073.1"/>
    <property type="molecule type" value="Genomic_DNA"/>
</dbReference>
<evidence type="ECO:0000256" key="1">
    <source>
        <dbReference type="ARBA" id="ARBA00001916"/>
    </source>
</evidence>
<keyword evidence="9" id="KW-0627">Porphyrin biosynthesis</keyword>
<evidence type="ECO:0000256" key="7">
    <source>
        <dbReference type="ARBA" id="ARBA00022679"/>
    </source>
</evidence>
<dbReference type="OrthoDB" id="564646at2759"/>
<organism evidence="16 17">
    <name type="scientific">Hymenoscyphus albidus</name>
    <dbReference type="NCBI Taxonomy" id="595503"/>
    <lineage>
        <taxon>Eukaryota</taxon>
        <taxon>Fungi</taxon>
        <taxon>Dikarya</taxon>
        <taxon>Ascomycota</taxon>
        <taxon>Pezizomycotina</taxon>
        <taxon>Leotiomycetes</taxon>
        <taxon>Helotiales</taxon>
        <taxon>Helotiaceae</taxon>
        <taxon>Hymenoscyphus</taxon>
    </lineage>
</organism>
<dbReference type="InterPro" id="IPR022417">
    <property type="entry name" value="Porphobilin_deaminase_N"/>
</dbReference>
<dbReference type="Gene3D" id="3.40.190.10">
    <property type="entry name" value="Periplasmic binding protein-like II"/>
    <property type="match status" value="2"/>
</dbReference>
<evidence type="ECO:0000313" key="16">
    <source>
        <dbReference type="EMBL" id="CAG8976073.1"/>
    </source>
</evidence>
<evidence type="ECO:0000256" key="2">
    <source>
        <dbReference type="ARBA" id="ARBA00002869"/>
    </source>
</evidence>
<evidence type="ECO:0000259" key="14">
    <source>
        <dbReference type="Pfam" id="PF01379"/>
    </source>
</evidence>
<dbReference type="FunFam" id="3.40.190.10:FF:000086">
    <property type="entry name" value="Probable porphobilinogen deaminase"/>
    <property type="match status" value="1"/>
</dbReference>
<dbReference type="PANTHER" id="PTHR11557:SF0">
    <property type="entry name" value="PORPHOBILINOGEN DEAMINASE"/>
    <property type="match status" value="1"/>
</dbReference>
<reference evidence="16" key="1">
    <citation type="submission" date="2021-07" db="EMBL/GenBank/DDBJ databases">
        <authorList>
            <person name="Durling M."/>
        </authorList>
    </citation>
    <scope>NUCLEOTIDE SEQUENCE</scope>
</reference>
<protein>
    <recommendedName>
        <fullName evidence="6">Porphobilinogen deaminase</fullName>
        <ecNumber evidence="5">2.5.1.61</ecNumber>
    </recommendedName>
    <alternativeName>
        <fullName evidence="11">Hydroxymethylbilane synthase</fullName>
    </alternativeName>
    <alternativeName>
        <fullName evidence="10">Pre-uroporphyrinogen synthase</fullName>
    </alternativeName>
</protein>
<name>A0A9N9LL16_9HELO</name>
<dbReference type="GO" id="GO:0004418">
    <property type="term" value="F:hydroxymethylbilane synthase activity"/>
    <property type="evidence" value="ECO:0007669"/>
    <property type="project" value="UniProtKB-EC"/>
</dbReference>
<proteinExistence type="inferred from homology"/>
<evidence type="ECO:0000256" key="10">
    <source>
        <dbReference type="ARBA" id="ARBA00030685"/>
    </source>
</evidence>
<dbReference type="PIRSF" id="PIRSF001438">
    <property type="entry name" value="4pyrrol_synth_OHMeBilane_synth"/>
    <property type="match status" value="1"/>
</dbReference>
<dbReference type="PRINTS" id="PR00151">
    <property type="entry name" value="PORPHBDMNASE"/>
</dbReference>
<comment type="function">
    <text evidence="2">Tetrapolymerization of the monopyrrole PBG into the hydroxymethylbilane pre-uroporphyrinogen in several discrete steps.</text>
</comment>
<dbReference type="FunFam" id="3.40.190.10:FF:000005">
    <property type="entry name" value="Porphobilinogen deaminase"/>
    <property type="match status" value="1"/>
</dbReference>
<keyword evidence="7" id="KW-0808">Transferase</keyword>
<evidence type="ECO:0000256" key="4">
    <source>
        <dbReference type="ARBA" id="ARBA00005638"/>
    </source>
</evidence>
<feature type="domain" description="Porphobilinogen deaminase C-terminal" evidence="15">
    <location>
        <begin position="265"/>
        <end position="336"/>
    </location>
</feature>
<dbReference type="InterPro" id="IPR022419">
    <property type="entry name" value="Porphobilin_deaminase_cofac_BS"/>
</dbReference>
<evidence type="ECO:0000256" key="6">
    <source>
        <dbReference type="ARBA" id="ARBA00016519"/>
    </source>
</evidence>
<sequence length="360" mass="39439">MSTHEQKESTSSRDPLDPTLRNEKHEYTPTKKKINIGTRRSALAVIQAEMVKKSLEKAHPEIEFEIHAMATMGDKNQVTPLHDFGAKSLWTHELEAQLLENKLDIVVHCLKDMPTQLPPKCTIGCIMEREDPRDVVVMKKGLDFKSLAELPDGAVVGTSSVRRSAQIKSNYPNLRFKDVRGNLGTRLGKLDAEDGEYSCLVLAAAGILRMDWGNRITQYLDSKTPGGGMLYAVGQGALAIEIRDGDEQILEILNPLSDQGATLAGTAERSLMRTLEGGCSVPIGVETTWIEKGKLLMKGTVVSLDGKESVEAERLDEILNVQDADEFGWKLAQDLVEKGAADILKAINLNRPVLAEGGNA</sequence>
<evidence type="ECO:0000256" key="9">
    <source>
        <dbReference type="ARBA" id="ARBA00023244"/>
    </source>
</evidence>
<evidence type="ECO:0000256" key="13">
    <source>
        <dbReference type="SAM" id="MobiDB-lite"/>
    </source>
</evidence>